<evidence type="ECO:0000256" key="4">
    <source>
        <dbReference type="ARBA" id="ARBA00022840"/>
    </source>
</evidence>
<dbReference type="Gene3D" id="3.40.50.300">
    <property type="entry name" value="P-loop containing nucleotide triphosphate hydrolases"/>
    <property type="match status" value="1"/>
</dbReference>
<evidence type="ECO:0000259" key="5">
    <source>
        <dbReference type="PROSITE" id="PS50893"/>
    </source>
</evidence>
<dbReference type="PANTHER" id="PTHR43335">
    <property type="entry name" value="ABC TRANSPORTER, ATP-BINDING PROTEIN"/>
    <property type="match status" value="1"/>
</dbReference>
<dbReference type="InterPro" id="IPR003439">
    <property type="entry name" value="ABC_transporter-like_ATP-bd"/>
</dbReference>
<gene>
    <name evidence="6" type="ORF">SAMN04488528_103047</name>
</gene>
<dbReference type="STRING" id="84698.SAMN04488528_103047"/>
<name>A0A1I1A861_9CLOT</name>
<dbReference type="Pfam" id="PF00005">
    <property type="entry name" value="ABC_tran"/>
    <property type="match status" value="1"/>
</dbReference>
<accession>A0A1I1A861</accession>
<dbReference type="GO" id="GO:0005524">
    <property type="term" value="F:ATP binding"/>
    <property type="evidence" value="ECO:0007669"/>
    <property type="project" value="UniProtKB-KW"/>
</dbReference>
<dbReference type="InterPro" id="IPR017871">
    <property type="entry name" value="ABC_transporter-like_CS"/>
</dbReference>
<dbReference type="OrthoDB" id="9809205at2"/>
<proteinExistence type="inferred from homology"/>
<dbReference type="PROSITE" id="PS00211">
    <property type="entry name" value="ABC_TRANSPORTER_1"/>
    <property type="match status" value="1"/>
</dbReference>
<feature type="domain" description="ABC transporter" evidence="5">
    <location>
        <begin position="5"/>
        <end position="233"/>
    </location>
</feature>
<dbReference type="SUPFAM" id="SSF52540">
    <property type="entry name" value="P-loop containing nucleoside triphosphate hydrolases"/>
    <property type="match status" value="1"/>
</dbReference>
<evidence type="ECO:0000256" key="2">
    <source>
        <dbReference type="ARBA" id="ARBA00022448"/>
    </source>
</evidence>
<organism evidence="6 7">
    <name type="scientific">Clostridium frigidicarnis</name>
    <dbReference type="NCBI Taxonomy" id="84698"/>
    <lineage>
        <taxon>Bacteria</taxon>
        <taxon>Bacillati</taxon>
        <taxon>Bacillota</taxon>
        <taxon>Clostridia</taxon>
        <taxon>Eubacteriales</taxon>
        <taxon>Clostridiaceae</taxon>
        <taxon>Clostridium</taxon>
    </lineage>
</organism>
<dbReference type="SMART" id="SM00382">
    <property type="entry name" value="AAA"/>
    <property type="match status" value="1"/>
</dbReference>
<protein>
    <submittedName>
        <fullName evidence="6">ABC-2 type transport system ATP-binding protein</fullName>
    </submittedName>
</protein>
<reference evidence="6 7" key="1">
    <citation type="submission" date="2016-10" db="EMBL/GenBank/DDBJ databases">
        <authorList>
            <person name="de Groot N.N."/>
        </authorList>
    </citation>
    <scope>NUCLEOTIDE SEQUENCE [LARGE SCALE GENOMIC DNA]</scope>
    <source>
        <strain evidence="6 7">DSM 12271</strain>
    </source>
</reference>
<dbReference type="RefSeq" id="WP_090042525.1">
    <property type="nucleotide sequence ID" value="NZ_FOKI01000030.1"/>
</dbReference>
<keyword evidence="2" id="KW-0813">Transport</keyword>
<dbReference type="PROSITE" id="PS50893">
    <property type="entry name" value="ABC_TRANSPORTER_2"/>
    <property type="match status" value="1"/>
</dbReference>
<dbReference type="InterPro" id="IPR027417">
    <property type="entry name" value="P-loop_NTPase"/>
</dbReference>
<keyword evidence="7" id="KW-1185">Reference proteome</keyword>
<sequence>MDYAIEVHDLCKVIDNQPILSNVNMKVKKGEIYGFLGANGAGKTTLMKVLFRILKPTSGTIKLLSQQELDSSNNVFCKIGSIIEMPVFYLNLTARQNLELHCDYMGIDYKANIEKCLQMAEISDTGNKKVKNFSLGMKQRLAIARAILTDPEILILDEPINGLDPKGISDMRELLIKINKERGTTILISSHILSEMEKIANTIGIINNGIILEEVSMSDITAKNINLEEYYLQLLEGVRK</sequence>
<dbReference type="InterPro" id="IPR003593">
    <property type="entry name" value="AAA+_ATPase"/>
</dbReference>
<dbReference type="Proteomes" id="UP000198619">
    <property type="component" value="Unassembled WGS sequence"/>
</dbReference>
<keyword evidence="4 6" id="KW-0067">ATP-binding</keyword>
<evidence type="ECO:0000256" key="1">
    <source>
        <dbReference type="ARBA" id="ARBA00005417"/>
    </source>
</evidence>
<dbReference type="GO" id="GO:0016887">
    <property type="term" value="F:ATP hydrolysis activity"/>
    <property type="evidence" value="ECO:0007669"/>
    <property type="project" value="InterPro"/>
</dbReference>
<dbReference type="EMBL" id="FOKI01000030">
    <property type="protein sequence ID" value="SFB33586.1"/>
    <property type="molecule type" value="Genomic_DNA"/>
</dbReference>
<evidence type="ECO:0000313" key="6">
    <source>
        <dbReference type="EMBL" id="SFB33586.1"/>
    </source>
</evidence>
<evidence type="ECO:0000313" key="7">
    <source>
        <dbReference type="Proteomes" id="UP000198619"/>
    </source>
</evidence>
<dbReference type="AlphaFoldDB" id="A0A1I1A861"/>
<keyword evidence="3" id="KW-0547">Nucleotide-binding</keyword>
<evidence type="ECO:0000256" key="3">
    <source>
        <dbReference type="ARBA" id="ARBA00022741"/>
    </source>
</evidence>
<comment type="similarity">
    <text evidence="1">Belongs to the ABC transporter superfamily.</text>
</comment>
<dbReference type="PANTHER" id="PTHR43335:SF8">
    <property type="entry name" value="ABC TRANSPORTER, ATP-BINDING PROTEIN"/>
    <property type="match status" value="1"/>
</dbReference>